<dbReference type="AlphaFoldDB" id="A0A679IRG5"/>
<sequence length="46" mass="5481">MIAMLKKCGRETTKNNNVCAVIDLMKKIEKNFKNRIKEKDSYYQLK</sequence>
<evidence type="ECO:0000313" key="2">
    <source>
        <dbReference type="Proteomes" id="UP000502998"/>
    </source>
</evidence>
<keyword evidence="2" id="KW-1185">Reference proteome</keyword>
<organism evidence="1 2">
    <name type="scientific">Enterococcus saigonensis</name>
    <dbReference type="NCBI Taxonomy" id="1805431"/>
    <lineage>
        <taxon>Bacteria</taxon>
        <taxon>Bacillati</taxon>
        <taxon>Bacillota</taxon>
        <taxon>Bacilli</taxon>
        <taxon>Lactobacillales</taxon>
        <taxon>Enterococcaceae</taxon>
        <taxon>Enterococcus</taxon>
    </lineage>
</organism>
<dbReference type="Proteomes" id="UP000502998">
    <property type="component" value="Chromosome"/>
</dbReference>
<dbReference type="EMBL" id="AP022822">
    <property type="protein sequence ID" value="BCA85907.1"/>
    <property type="molecule type" value="Genomic_DNA"/>
</dbReference>
<gene>
    <name evidence="1" type="ORF">EsVE80_14300</name>
</gene>
<evidence type="ECO:0000313" key="1">
    <source>
        <dbReference type="EMBL" id="BCA85907.1"/>
    </source>
</evidence>
<reference evidence="1 2" key="1">
    <citation type="submission" date="2020-02" db="EMBL/GenBank/DDBJ databases">
        <title>Characterization of vanA genotype vancomycin-resistant Enterococcus saigonensis VE80.</title>
        <authorList>
            <person name="Harada T."/>
            <person name="Motooka D."/>
            <person name="Nakamura S."/>
            <person name="Yamamoto Y."/>
            <person name="Kawahara R."/>
            <person name="Kawatsu K."/>
        </authorList>
    </citation>
    <scope>NUCLEOTIDE SEQUENCE [LARGE SCALE GENOMIC DNA]</scope>
    <source>
        <strain evidence="1 2">VE80</strain>
    </source>
</reference>
<dbReference type="KEGG" id="esg:EsVE80_14300"/>
<accession>A0A679IRG5</accession>
<proteinExistence type="predicted"/>
<name>A0A679IRG5_9ENTE</name>
<protein>
    <submittedName>
        <fullName evidence="1">Uncharacterized protein</fullName>
    </submittedName>
</protein>